<proteinExistence type="predicted"/>
<gene>
    <name evidence="3" type="ORF">PEDI_09120</name>
</gene>
<keyword evidence="4" id="KW-1185">Reference proteome</keyword>
<dbReference type="InterPro" id="IPR009589">
    <property type="entry name" value="PH_YyaB-like"/>
</dbReference>
<keyword evidence="1" id="KW-0812">Transmembrane</keyword>
<dbReference type="RefSeq" id="WP_338236132.1">
    <property type="nucleotide sequence ID" value="NZ_BQKE01000001.1"/>
</dbReference>
<protein>
    <recommendedName>
        <fullName evidence="2">Uncharacterized protein YyaB-like PH domain-containing protein</fullName>
    </recommendedName>
</protein>
<feature type="domain" description="Uncharacterized protein YyaB-like PH" evidence="2">
    <location>
        <begin position="58"/>
        <end position="132"/>
    </location>
</feature>
<dbReference type="EMBL" id="BQKE01000001">
    <property type="protein sequence ID" value="GJM60360.1"/>
    <property type="molecule type" value="Genomic_DNA"/>
</dbReference>
<dbReference type="GO" id="GO:0030153">
    <property type="term" value="P:bacteriocin immunity"/>
    <property type="evidence" value="ECO:0007669"/>
    <property type="project" value="InterPro"/>
</dbReference>
<dbReference type="AlphaFoldDB" id="A0AAN4VX44"/>
<evidence type="ECO:0000259" key="2">
    <source>
        <dbReference type="Pfam" id="PF06713"/>
    </source>
</evidence>
<organism evidence="3 4">
    <name type="scientific">Persicobacter diffluens</name>
    <dbReference type="NCBI Taxonomy" id="981"/>
    <lineage>
        <taxon>Bacteria</taxon>
        <taxon>Pseudomonadati</taxon>
        <taxon>Bacteroidota</taxon>
        <taxon>Cytophagia</taxon>
        <taxon>Cytophagales</taxon>
        <taxon>Persicobacteraceae</taxon>
        <taxon>Persicobacter</taxon>
    </lineage>
</organism>
<evidence type="ECO:0000256" key="1">
    <source>
        <dbReference type="SAM" id="Phobius"/>
    </source>
</evidence>
<dbReference type="Proteomes" id="UP001310022">
    <property type="component" value="Unassembled WGS sequence"/>
</dbReference>
<sequence length="139" mass="16300">MKKARIYHSAISWGLVIFLLFPLLGVMIVEFYFQTWMASAIILLSLLFIFYLYRTTVYWLEEDTRVLRIKSGFLINQRISIDEIYKIEASNSMLSAPAWSLNRIVIYFGNKQSVLISPKHQEAFLEDLKRLNSEIKISV</sequence>
<feature type="transmembrane region" description="Helical" evidence="1">
    <location>
        <begin position="12"/>
        <end position="33"/>
    </location>
</feature>
<keyword evidence="1" id="KW-1133">Transmembrane helix</keyword>
<accession>A0AAN4VX44</accession>
<evidence type="ECO:0000313" key="4">
    <source>
        <dbReference type="Proteomes" id="UP001310022"/>
    </source>
</evidence>
<reference evidence="3 4" key="1">
    <citation type="submission" date="2021-12" db="EMBL/GenBank/DDBJ databases">
        <title>Genome sequencing of bacteria with rrn-lacking chromosome and rrn-plasmid.</title>
        <authorList>
            <person name="Anda M."/>
            <person name="Iwasaki W."/>
        </authorList>
    </citation>
    <scope>NUCLEOTIDE SEQUENCE [LARGE SCALE GENOMIC DNA]</scope>
    <source>
        <strain evidence="3 4">NBRC 15940</strain>
    </source>
</reference>
<evidence type="ECO:0000313" key="3">
    <source>
        <dbReference type="EMBL" id="GJM60360.1"/>
    </source>
</evidence>
<name>A0AAN4VX44_9BACT</name>
<comment type="caution">
    <text evidence="3">The sequence shown here is derived from an EMBL/GenBank/DDBJ whole genome shotgun (WGS) entry which is preliminary data.</text>
</comment>
<feature type="transmembrane region" description="Helical" evidence="1">
    <location>
        <begin position="39"/>
        <end position="60"/>
    </location>
</feature>
<keyword evidence="1" id="KW-0472">Membrane</keyword>
<dbReference type="Pfam" id="PF06713">
    <property type="entry name" value="bPH_4"/>
    <property type="match status" value="1"/>
</dbReference>